<dbReference type="Proteomes" id="UP000295146">
    <property type="component" value="Unassembled WGS sequence"/>
</dbReference>
<protein>
    <recommendedName>
        <fullName evidence="3">EVE domain-containing protein</fullName>
    </recommendedName>
</protein>
<dbReference type="OrthoDB" id="3825342at2"/>
<organism evidence="1 2">
    <name type="scientific">Kribbella pratensis</name>
    <dbReference type="NCBI Taxonomy" id="2512112"/>
    <lineage>
        <taxon>Bacteria</taxon>
        <taxon>Bacillati</taxon>
        <taxon>Actinomycetota</taxon>
        <taxon>Actinomycetes</taxon>
        <taxon>Propionibacteriales</taxon>
        <taxon>Kribbellaceae</taxon>
        <taxon>Kribbella</taxon>
    </lineage>
</organism>
<accession>A0A4R8BV48</accession>
<name>A0A4R8BV48_9ACTN</name>
<gene>
    <name evidence="1" type="ORF">EV653_5650</name>
</gene>
<dbReference type="AlphaFoldDB" id="A0A4R8BV48"/>
<evidence type="ECO:0008006" key="3">
    <source>
        <dbReference type="Google" id="ProtNLM"/>
    </source>
</evidence>
<evidence type="ECO:0000313" key="1">
    <source>
        <dbReference type="EMBL" id="TDW65638.1"/>
    </source>
</evidence>
<proteinExistence type="predicted"/>
<comment type="caution">
    <text evidence="1">The sequence shown here is derived from an EMBL/GenBank/DDBJ whole genome shotgun (WGS) entry which is preliminary data.</text>
</comment>
<dbReference type="EMBL" id="SODP01000003">
    <property type="protein sequence ID" value="TDW65638.1"/>
    <property type="molecule type" value="Genomic_DNA"/>
</dbReference>
<keyword evidence="2" id="KW-1185">Reference proteome</keyword>
<evidence type="ECO:0000313" key="2">
    <source>
        <dbReference type="Proteomes" id="UP000295146"/>
    </source>
</evidence>
<sequence>MAHYLFNLTKTDPSTGQSLPDLAAAYLRSNSWPIDPSEPHAQALTSGDQVLLYLGPPYRVFIARAELASAWTDAAHGVQLTRIKHWTPPIPMETVLARIPPTENAHADFPRAVVRITAVEYESALAAATD</sequence>
<reference evidence="1 2" key="1">
    <citation type="submission" date="2019-03" db="EMBL/GenBank/DDBJ databases">
        <title>Genomic Encyclopedia of Type Strains, Phase III (KMG-III): the genomes of soil and plant-associated and newly described type strains.</title>
        <authorList>
            <person name="Whitman W."/>
        </authorList>
    </citation>
    <scope>NUCLEOTIDE SEQUENCE [LARGE SCALE GENOMIC DNA]</scope>
    <source>
        <strain evidence="1 2">VKM Ac-2573</strain>
    </source>
</reference>
<dbReference type="RefSeq" id="WP_134106986.1">
    <property type="nucleotide sequence ID" value="NZ_SODP01000003.1"/>
</dbReference>